<keyword evidence="2" id="KW-1185">Reference proteome</keyword>
<dbReference type="Gene3D" id="3.40.50.2000">
    <property type="entry name" value="Glycogen Phosphorylase B"/>
    <property type="match status" value="2"/>
</dbReference>
<dbReference type="Proteomes" id="UP001457282">
    <property type="component" value="Unassembled WGS sequence"/>
</dbReference>
<accession>A0AAW1WNL2</accession>
<protein>
    <recommendedName>
        <fullName evidence="3">EF-hand domain-containing protein</fullName>
    </recommendedName>
</protein>
<sequence>MGPTRQSRLALREGSGSIFNCLFPKPLWLELYLGRSKQWGSFLCVGHTSLTSSLMRATYICDVWKVGWKFDKNESGNIAKGEIKNKVEKLLGDTNFRARASKLKEIAITKVKAGGQSNKNLKNFIEWINS</sequence>
<evidence type="ECO:0000313" key="1">
    <source>
        <dbReference type="EMBL" id="KAK9924947.1"/>
    </source>
</evidence>
<dbReference type="InterPro" id="IPR018247">
    <property type="entry name" value="EF_Hand_1_Ca_BS"/>
</dbReference>
<gene>
    <name evidence="1" type="ORF">M0R45_033288</name>
</gene>
<evidence type="ECO:0000313" key="2">
    <source>
        <dbReference type="Proteomes" id="UP001457282"/>
    </source>
</evidence>
<proteinExistence type="predicted"/>
<dbReference type="PANTHER" id="PTHR48045">
    <property type="entry name" value="UDP-GLYCOSYLTRANSFERASE 72B1"/>
    <property type="match status" value="1"/>
</dbReference>
<dbReference type="SUPFAM" id="SSF53756">
    <property type="entry name" value="UDP-Glycosyltransferase/glycogen phosphorylase"/>
    <property type="match status" value="1"/>
</dbReference>
<name>A0AAW1WNL2_RUBAR</name>
<dbReference type="EMBL" id="JBEDUW010000006">
    <property type="protein sequence ID" value="KAK9924947.1"/>
    <property type="molecule type" value="Genomic_DNA"/>
</dbReference>
<organism evidence="1 2">
    <name type="scientific">Rubus argutus</name>
    <name type="common">Southern blackberry</name>
    <dbReference type="NCBI Taxonomy" id="59490"/>
    <lineage>
        <taxon>Eukaryota</taxon>
        <taxon>Viridiplantae</taxon>
        <taxon>Streptophyta</taxon>
        <taxon>Embryophyta</taxon>
        <taxon>Tracheophyta</taxon>
        <taxon>Spermatophyta</taxon>
        <taxon>Magnoliopsida</taxon>
        <taxon>eudicotyledons</taxon>
        <taxon>Gunneridae</taxon>
        <taxon>Pentapetalae</taxon>
        <taxon>rosids</taxon>
        <taxon>fabids</taxon>
        <taxon>Rosales</taxon>
        <taxon>Rosaceae</taxon>
        <taxon>Rosoideae</taxon>
        <taxon>Rosoideae incertae sedis</taxon>
        <taxon>Rubus</taxon>
    </lineage>
</organism>
<dbReference type="PANTHER" id="PTHR48045:SF21">
    <property type="entry name" value="UDP-GLYCOSYLTRANSFERASE 83A1"/>
    <property type="match status" value="1"/>
</dbReference>
<reference evidence="1 2" key="1">
    <citation type="journal article" date="2023" name="G3 (Bethesda)">
        <title>A chromosome-length genome assembly and annotation of blackberry (Rubus argutus, cv. 'Hillquist').</title>
        <authorList>
            <person name="Bruna T."/>
            <person name="Aryal R."/>
            <person name="Dudchenko O."/>
            <person name="Sargent D.J."/>
            <person name="Mead D."/>
            <person name="Buti M."/>
            <person name="Cavallini A."/>
            <person name="Hytonen T."/>
            <person name="Andres J."/>
            <person name="Pham M."/>
            <person name="Weisz D."/>
            <person name="Mascagni F."/>
            <person name="Usai G."/>
            <person name="Natali L."/>
            <person name="Bassil N."/>
            <person name="Fernandez G.E."/>
            <person name="Lomsadze A."/>
            <person name="Armour M."/>
            <person name="Olukolu B."/>
            <person name="Poorten T."/>
            <person name="Britton C."/>
            <person name="Davik J."/>
            <person name="Ashrafi H."/>
            <person name="Aiden E.L."/>
            <person name="Borodovsky M."/>
            <person name="Worthington M."/>
        </authorList>
    </citation>
    <scope>NUCLEOTIDE SEQUENCE [LARGE SCALE GENOMIC DNA]</scope>
    <source>
        <strain evidence="1">PI 553951</strain>
    </source>
</reference>
<comment type="caution">
    <text evidence="1">The sequence shown here is derived from an EMBL/GenBank/DDBJ whole genome shotgun (WGS) entry which is preliminary data.</text>
</comment>
<dbReference type="AlphaFoldDB" id="A0AAW1WNL2"/>
<dbReference type="PROSITE" id="PS00018">
    <property type="entry name" value="EF_HAND_1"/>
    <property type="match status" value="1"/>
</dbReference>
<evidence type="ECO:0008006" key="3">
    <source>
        <dbReference type="Google" id="ProtNLM"/>
    </source>
</evidence>